<reference evidence="1 3" key="2">
    <citation type="submission" date="2018-11" db="EMBL/GenBank/DDBJ databases">
        <authorList>
            <consortium name="Pathogen Informatics"/>
        </authorList>
    </citation>
    <scope>NUCLEOTIDE SEQUENCE [LARGE SCALE GENOMIC DNA]</scope>
</reference>
<dbReference type="Proteomes" id="UP000274756">
    <property type="component" value="Unassembled WGS sequence"/>
</dbReference>
<dbReference type="Proteomes" id="UP000038040">
    <property type="component" value="Unplaced"/>
</dbReference>
<dbReference type="WBParaSite" id="DME_0000489901-mRNA-1">
    <property type="protein sequence ID" value="DME_0000489901-mRNA-1"/>
    <property type="gene ID" value="DME_0000489901"/>
</dbReference>
<dbReference type="AlphaFoldDB" id="A0A0N4UCB3"/>
<dbReference type="InterPro" id="IPR029063">
    <property type="entry name" value="SAM-dependent_MTases_sf"/>
</dbReference>
<organism evidence="2 4">
    <name type="scientific">Dracunculus medinensis</name>
    <name type="common">Guinea worm</name>
    <dbReference type="NCBI Taxonomy" id="318479"/>
    <lineage>
        <taxon>Eukaryota</taxon>
        <taxon>Metazoa</taxon>
        <taxon>Ecdysozoa</taxon>
        <taxon>Nematoda</taxon>
        <taxon>Chromadorea</taxon>
        <taxon>Rhabditida</taxon>
        <taxon>Spirurina</taxon>
        <taxon>Dracunculoidea</taxon>
        <taxon>Dracunculidae</taxon>
        <taxon>Dracunculus</taxon>
    </lineage>
</organism>
<evidence type="ECO:0000313" key="2">
    <source>
        <dbReference type="Proteomes" id="UP000038040"/>
    </source>
</evidence>
<evidence type="ECO:0000313" key="1">
    <source>
        <dbReference type="EMBL" id="VDN50547.1"/>
    </source>
</evidence>
<reference evidence="4" key="1">
    <citation type="submission" date="2017-02" db="UniProtKB">
        <authorList>
            <consortium name="WormBaseParasite"/>
        </authorList>
    </citation>
    <scope>IDENTIFICATION</scope>
</reference>
<gene>
    <name evidence="1" type="ORF">DME_LOCUS520</name>
</gene>
<evidence type="ECO:0000313" key="4">
    <source>
        <dbReference type="WBParaSite" id="DME_0000489901-mRNA-1"/>
    </source>
</evidence>
<evidence type="ECO:0000313" key="3">
    <source>
        <dbReference type="Proteomes" id="UP000274756"/>
    </source>
</evidence>
<keyword evidence="3" id="KW-1185">Reference proteome</keyword>
<dbReference type="SUPFAM" id="SSF53335">
    <property type="entry name" value="S-adenosyl-L-methionine-dependent methyltransferases"/>
    <property type="match status" value="1"/>
</dbReference>
<sequence>MVYLVSFEPAIIVDLNYGRISKNFDSGILLDVACSPLSKICYNVYDIIESSNTKSGIRVLGLKDSQKGFETMVPLIAPKNANSAYSDTRIWKIDHSHLKLQYTASLITASFVTSSLPYLLGTAMEGKMILIGLGGGSERYDTIIIDACSNNSILPCPSEQFANNNFIELLSKYLMKPSGSLVVNILNLSNDDSHHDMIVAAFRKHFRSCVTIRLKQELNIILTCVLYNLDDLPAKYGNDFAKRFEKIWHYFGFSLESTFQDPILENN</sequence>
<name>A0A0N4UCB3_DRAME</name>
<dbReference type="OrthoDB" id="411785at2759"/>
<proteinExistence type="predicted"/>
<accession>A0A0N4UCB3</accession>
<dbReference type="Gene3D" id="3.40.50.150">
    <property type="entry name" value="Vaccinia Virus protein VP39"/>
    <property type="match status" value="1"/>
</dbReference>
<dbReference type="EMBL" id="UYYG01000004">
    <property type="protein sequence ID" value="VDN50547.1"/>
    <property type="molecule type" value="Genomic_DNA"/>
</dbReference>
<protein>
    <submittedName>
        <fullName evidence="4">Proteasome assembly chaperone 2</fullName>
    </submittedName>
</protein>